<dbReference type="Proteomes" id="UP000239872">
    <property type="component" value="Unassembled WGS sequence"/>
</dbReference>
<proteinExistence type="predicted"/>
<evidence type="ECO:0000313" key="2">
    <source>
        <dbReference type="EMBL" id="PQJ09978.1"/>
    </source>
</evidence>
<gene>
    <name evidence="2" type="ORF">CJD36_014865</name>
</gene>
<dbReference type="Gene3D" id="2.60.40.10">
    <property type="entry name" value="Immunoglobulins"/>
    <property type="match status" value="1"/>
</dbReference>
<evidence type="ECO:0000313" key="3">
    <source>
        <dbReference type="Proteomes" id="UP000239872"/>
    </source>
</evidence>
<feature type="signal peptide" evidence="1">
    <location>
        <begin position="1"/>
        <end position="21"/>
    </location>
</feature>
<dbReference type="EMBL" id="PPSL01000004">
    <property type="protein sequence ID" value="PQJ09978.1"/>
    <property type="molecule type" value="Genomic_DNA"/>
</dbReference>
<sequence>MKKLMMLTICLILSGAVATYAQETKAEINATSDAGIMAFNELVHDYGEVPEGPMAEYDFVFKNKGKKPIVINKAVGSCGCTVAAWDHEPVLPGKKGKIHVTYNTLQRPGPISKQVTVMSDASEPVIVLQIKGNVKFKVMGMVTNK</sequence>
<keyword evidence="1" id="KW-0732">Signal</keyword>
<name>A0A2S7STF0_9BACT</name>
<dbReference type="InterPro" id="IPR011467">
    <property type="entry name" value="DUF1573"/>
</dbReference>
<feature type="chain" id="PRO_5015436914" evidence="1">
    <location>
        <begin position="22"/>
        <end position="145"/>
    </location>
</feature>
<comment type="caution">
    <text evidence="2">The sequence shown here is derived from an EMBL/GenBank/DDBJ whole genome shotgun (WGS) entry which is preliminary data.</text>
</comment>
<dbReference type="PANTHER" id="PTHR37833:SF1">
    <property type="entry name" value="SIGNAL PEPTIDE PROTEIN"/>
    <property type="match status" value="1"/>
</dbReference>
<reference evidence="2 3" key="1">
    <citation type="submission" date="2018-01" db="EMBL/GenBank/DDBJ databases">
        <title>A novel member of the phylum Bacteroidetes isolated from glacier ice.</title>
        <authorList>
            <person name="Liu Q."/>
            <person name="Xin Y.-H."/>
        </authorList>
    </citation>
    <scope>NUCLEOTIDE SEQUENCE [LARGE SCALE GENOMIC DNA]</scope>
    <source>
        <strain evidence="2 3">RB1R16</strain>
    </source>
</reference>
<evidence type="ECO:0000256" key="1">
    <source>
        <dbReference type="SAM" id="SignalP"/>
    </source>
</evidence>
<dbReference type="InterPro" id="IPR013783">
    <property type="entry name" value="Ig-like_fold"/>
</dbReference>
<dbReference type="RefSeq" id="WP_105039987.1">
    <property type="nucleotide sequence ID" value="NZ_PPSL01000004.1"/>
</dbReference>
<dbReference type="OrthoDB" id="826619at2"/>
<dbReference type="AlphaFoldDB" id="A0A2S7STF0"/>
<dbReference type="Pfam" id="PF07610">
    <property type="entry name" value="DUF1573"/>
    <property type="match status" value="1"/>
</dbReference>
<protein>
    <submittedName>
        <fullName evidence="2">DUF1573 domain-containing protein</fullName>
    </submittedName>
</protein>
<organism evidence="2 3">
    <name type="scientific">Flavipsychrobacter stenotrophus</name>
    <dbReference type="NCBI Taxonomy" id="2077091"/>
    <lineage>
        <taxon>Bacteria</taxon>
        <taxon>Pseudomonadati</taxon>
        <taxon>Bacteroidota</taxon>
        <taxon>Chitinophagia</taxon>
        <taxon>Chitinophagales</taxon>
        <taxon>Chitinophagaceae</taxon>
        <taxon>Flavipsychrobacter</taxon>
    </lineage>
</organism>
<accession>A0A2S7STF0</accession>
<keyword evidence="3" id="KW-1185">Reference proteome</keyword>
<dbReference type="PANTHER" id="PTHR37833">
    <property type="entry name" value="LIPOPROTEIN-RELATED"/>
    <property type="match status" value="1"/>
</dbReference>